<keyword evidence="1" id="KW-0732">Signal</keyword>
<evidence type="ECO:0000313" key="2">
    <source>
        <dbReference type="EMBL" id="SEM98984.1"/>
    </source>
</evidence>
<gene>
    <name evidence="2" type="ORF">SAMN05444354_12793</name>
</gene>
<evidence type="ECO:0000313" key="3">
    <source>
        <dbReference type="Proteomes" id="UP000182719"/>
    </source>
</evidence>
<feature type="chain" id="PRO_5010325586" evidence="1">
    <location>
        <begin position="23"/>
        <end position="347"/>
    </location>
</feature>
<dbReference type="Proteomes" id="UP000182719">
    <property type="component" value="Unassembled WGS sequence"/>
</dbReference>
<reference evidence="3" key="1">
    <citation type="submission" date="2016-10" db="EMBL/GenBank/DDBJ databases">
        <authorList>
            <person name="Varghese N."/>
            <person name="Submissions S."/>
        </authorList>
    </citation>
    <scope>NUCLEOTIDE SEQUENCE [LARGE SCALE GENOMIC DNA]</scope>
    <source>
        <strain evidence="3">DSM 17044</strain>
    </source>
</reference>
<feature type="signal peptide" evidence="1">
    <location>
        <begin position="1"/>
        <end position="22"/>
    </location>
</feature>
<keyword evidence="3" id="KW-1185">Reference proteome</keyword>
<accession>A0A1H8CX10</accession>
<dbReference type="AlphaFoldDB" id="A0A1H8CX10"/>
<protein>
    <submittedName>
        <fullName evidence="2">Uncharacterized protein</fullName>
    </submittedName>
</protein>
<sequence length="347" mass="37700">MKTLPFSLLTAFLLMPVLPGHAAGPALPSAETTLSLLEPVEAGACEWRKFEPISAASQVLARLPAGCQGGSTALSQDGKRGAVRFWRGAVSMPVVGKPTFPEPFPSQAFRDRLFLVDLATGTAEELPLPPAGELIEYGFDAKGRLLGLSLQGLPTEEVSNSRVVELDGAGKARGVGGGKKPLRALAFLFQEGKWTQLEMKASSEILGTAALEHRKELGERSIRALDPRFEPRDIEDDAVLDQLYELSPEQPEGQWVEFKSGSHSLAVWGTPFGNDMLATGLVRRLERGKVVALPSYAYQANDMMSLRARGPYLLISLSDSGGHPRMYRGNKRVWSSETARAVTFWPK</sequence>
<proteinExistence type="predicted"/>
<evidence type="ECO:0000256" key="1">
    <source>
        <dbReference type="SAM" id="SignalP"/>
    </source>
</evidence>
<dbReference type="EMBL" id="FOAP01000027">
    <property type="protein sequence ID" value="SEM98984.1"/>
    <property type="molecule type" value="Genomic_DNA"/>
</dbReference>
<name>A0A1H8CX10_STIAU</name>
<dbReference type="RefSeq" id="WP_245768987.1">
    <property type="nucleotide sequence ID" value="NZ_FOAP01000027.1"/>
</dbReference>
<organism evidence="2 3">
    <name type="scientific">Stigmatella aurantiaca</name>
    <dbReference type="NCBI Taxonomy" id="41"/>
    <lineage>
        <taxon>Bacteria</taxon>
        <taxon>Pseudomonadati</taxon>
        <taxon>Myxococcota</taxon>
        <taxon>Myxococcia</taxon>
        <taxon>Myxococcales</taxon>
        <taxon>Cystobacterineae</taxon>
        <taxon>Archangiaceae</taxon>
        <taxon>Stigmatella</taxon>
    </lineage>
</organism>